<accession>A0A0D9VRZ5</accession>
<evidence type="ECO:0000313" key="5">
    <source>
        <dbReference type="EnsemblPlants" id="LPERR03G09630.1"/>
    </source>
</evidence>
<comment type="subcellular location">
    <subcellularLocation>
        <location evidence="1">Nucleus</location>
    </subcellularLocation>
</comment>
<dbReference type="PANTHER" id="PTHR15818">
    <property type="entry name" value="G PATCH AND KOW-CONTAINING"/>
    <property type="match status" value="1"/>
</dbReference>
<feature type="region of interest" description="Disordered" evidence="3">
    <location>
        <begin position="71"/>
        <end position="108"/>
    </location>
</feature>
<dbReference type="InterPro" id="IPR000467">
    <property type="entry name" value="G_patch_dom"/>
</dbReference>
<feature type="region of interest" description="Disordered" evidence="3">
    <location>
        <begin position="1"/>
        <end position="36"/>
    </location>
</feature>
<dbReference type="SMART" id="SM00443">
    <property type="entry name" value="G_patch"/>
    <property type="match status" value="1"/>
</dbReference>
<evidence type="ECO:0000256" key="1">
    <source>
        <dbReference type="ARBA" id="ARBA00004123"/>
    </source>
</evidence>
<feature type="region of interest" description="Disordered" evidence="3">
    <location>
        <begin position="132"/>
        <end position="154"/>
    </location>
</feature>
<sequence length="426" mass="45966">MEKEKKLSFSIPSKARPPRPASRPAAAAADDGEYISASARAPAQQFVTEFDPTQTLATGAAPAVIAPLQNSGHFLNHRSRKPSSLPTPEEEAALAASAAGGPSFVLDTSTAPDNPSSHIGYGLTLRGAAADSDKAVAPPAASEPPSAADAPGGGDLMLRRYKEDMASLPDHRGLDEFNEVPVEGFGAALLAGYGWSEGKGIGRNNKGDTKVVEYDRRAGTQGLGYNPSEADPKKTRSGEWIVGGNKEAQNGNAKKRDRDSRGRTEDRDSSASKKSSGERRAEREVQEKDRNSRDTRHVKTGGGDKVRWLHSDIRVRVVSERLSKRLYLKKGRILDVVGPTTCDIIMDDRKELVQGVEQDMLETVLPQTNGLVLLLNGEHKGTCGHLVEKNSEKETGVVELANTKDMIRVKYDQIAEYVGDPESLEY</sequence>
<evidence type="ECO:0000256" key="2">
    <source>
        <dbReference type="ARBA" id="ARBA00023242"/>
    </source>
</evidence>
<dbReference type="Pfam" id="PF12656">
    <property type="entry name" value="G-patch_2"/>
    <property type="match status" value="1"/>
</dbReference>
<reference evidence="5 6" key="1">
    <citation type="submission" date="2012-08" db="EMBL/GenBank/DDBJ databases">
        <title>Oryza genome evolution.</title>
        <authorList>
            <person name="Wing R.A."/>
        </authorList>
    </citation>
    <scope>NUCLEOTIDE SEQUENCE</scope>
</reference>
<dbReference type="PROSITE" id="PS50174">
    <property type="entry name" value="G_PATCH"/>
    <property type="match status" value="1"/>
</dbReference>
<dbReference type="Pfam" id="PF25088">
    <property type="entry name" value="GPKOW_C"/>
    <property type="match status" value="1"/>
</dbReference>
<dbReference type="InterPro" id="IPR026822">
    <property type="entry name" value="Spp2/MOS2_G-patch"/>
</dbReference>
<evidence type="ECO:0000313" key="6">
    <source>
        <dbReference type="Proteomes" id="UP000032180"/>
    </source>
</evidence>
<dbReference type="GO" id="GO:0003676">
    <property type="term" value="F:nucleic acid binding"/>
    <property type="evidence" value="ECO:0007669"/>
    <property type="project" value="InterPro"/>
</dbReference>
<protein>
    <recommendedName>
        <fullName evidence="4">G-patch domain-containing protein</fullName>
    </recommendedName>
</protein>
<feature type="compositionally biased region" description="Low complexity" evidence="3">
    <location>
        <begin position="93"/>
        <end position="103"/>
    </location>
</feature>
<reference evidence="6" key="2">
    <citation type="submission" date="2013-12" db="EMBL/GenBank/DDBJ databases">
        <authorList>
            <person name="Yu Y."/>
            <person name="Lee S."/>
            <person name="de Baynast K."/>
            <person name="Wissotski M."/>
            <person name="Liu L."/>
            <person name="Talag J."/>
            <person name="Goicoechea J."/>
            <person name="Angelova A."/>
            <person name="Jetty R."/>
            <person name="Kudrna D."/>
            <person name="Golser W."/>
            <person name="Rivera L."/>
            <person name="Zhang J."/>
            <person name="Wing R."/>
        </authorList>
    </citation>
    <scope>NUCLEOTIDE SEQUENCE</scope>
</reference>
<name>A0A0D9VRZ5_9ORYZ</name>
<dbReference type="Gramene" id="LPERR03G09630.1">
    <property type="protein sequence ID" value="LPERR03G09630.1"/>
    <property type="gene ID" value="LPERR03G09630"/>
</dbReference>
<organism evidence="5 6">
    <name type="scientific">Leersia perrieri</name>
    <dbReference type="NCBI Taxonomy" id="77586"/>
    <lineage>
        <taxon>Eukaryota</taxon>
        <taxon>Viridiplantae</taxon>
        <taxon>Streptophyta</taxon>
        <taxon>Embryophyta</taxon>
        <taxon>Tracheophyta</taxon>
        <taxon>Spermatophyta</taxon>
        <taxon>Magnoliopsida</taxon>
        <taxon>Liliopsida</taxon>
        <taxon>Poales</taxon>
        <taxon>Poaceae</taxon>
        <taxon>BOP clade</taxon>
        <taxon>Oryzoideae</taxon>
        <taxon>Oryzeae</taxon>
        <taxon>Oryzinae</taxon>
        <taxon>Leersia</taxon>
    </lineage>
</organism>
<dbReference type="Gene3D" id="2.30.30.140">
    <property type="match status" value="1"/>
</dbReference>
<feature type="compositionally biased region" description="Basic and acidic residues" evidence="3">
    <location>
        <begin position="254"/>
        <end position="303"/>
    </location>
</feature>
<evidence type="ECO:0000256" key="3">
    <source>
        <dbReference type="SAM" id="MobiDB-lite"/>
    </source>
</evidence>
<dbReference type="AlphaFoldDB" id="A0A0D9VRZ5"/>
<dbReference type="PANTHER" id="PTHR15818:SF2">
    <property type="entry name" value="G-PATCH DOMAIN AND KOW MOTIFS-CONTAINING PROTEIN"/>
    <property type="match status" value="1"/>
</dbReference>
<dbReference type="GO" id="GO:0000398">
    <property type="term" value="P:mRNA splicing, via spliceosome"/>
    <property type="evidence" value="ECO:0007669"/>
    <property type="project" value="InterPro"/>
</dbReference>
<dbReference type="GO" id="GO:0005681">
    <property type="term" value="C:spliceosomal complex"/>
    <property type="evidence" value="ECO:0007669"/>
    <property type="project" value="TreeGrafter"/>
</dbReference>
<proteinExistence type="predicted"/>
<dbReference type="HOGENOM" id="CLU_031427_1_0_1"/>
<keyword evidence="6" id="KW-1185">Reference proteome</keyword>
<dbReference type="eggNOG" id="KOG4315">
    <property type="taxonomic scope" value="Eukaryota"/>
</dbReference>
<feature type="domain" description="G-patch" evidence="4">
    <location>
        <begin position="182"/>
        <end position="228"/>
    </location>
</feature>
<evidence type="ECO:0000259" key="4">
    <source>
        <dbReference type="PROSITE" id="PS50174"/>
    </source>
</evidence>
<dbReference type="STRING" id="77586.A0A0D9VRZ5"/>
<feature type="compositionally biased region" description="Low complexity" evidence="3">
    <location>
        <begin position="135"/>
        <end position="150"/>
    </location>
</feature>
<reference evidence="5" key="3">
    <citation type="submission" date="2015-04" db="UniProtKB">
        <authorList>
            <consortium name="EnsemblPlants"/>
        </authorList>
    </citation>
    <scope>IDENTIFICATION</scope>
</reference>
<dbReference type="InterPro" id="IPR045166">
    <property type="entry name" value="Spp2-like"/>
</dbReference>
<keyword evidence="2" id="KW-0539">Nucleus</keyword>
<feature type="region of interest" description="Disordered" evidence="3">
    <location>
        <begin position="218"/>
        <end position="303"/>
    </location>
</feature>
<dbReference type="Proteomes" id="UP000032180">
    <property type="component" value="Chromosome 3"/>
</dbReference>
<dbReference type="EnsemblPlants" id="LPERR03G09630.1">
    <property type="protein sequence ID" value="LPERR03G09630.1"/>
    <property type="gene ID" value="LPERR03G09630"/>
</dbReference>